<dbReference type="OrthoDB" id="3069519at2759"/>
<keyword evidence="2" id="KW-1185">Reference proteome</keyword>
<name>A0A8H6SDG6_9AGAR</name>
<organism evidence="1 2">
    <name type="scientific">Mycena indigotica</name>
    <dbReference type="NCBI Taxonomy" id="2126181"/>
    <lineage>
        <taxon>Eukaryota</taxon>
        <taxon>Fungi</taxon>
        <taxon>Dikarya</taxon>
        <taxon>Basidiomycota</taxon>
        <taxon>Agaricomycotina</taxon>
        <taxon>Agaricomycetes</taxon>
        <taxon>Agaricomycetidae</taxon>
        <taxon>Agaricales</taxon>
        <taxon>Marasmiineae</taxon>
        <taxon>Mycenaceae</taxon>
        <taxon>Mycena</taxon>
    </lineage>
</organism>
<evidence type="ECO:0000313" key="1">
    <source>
        <dbReference type="EMBL" id="KAF7296933.1"/>
    </source>
</evidence>
<sequence length="210" mass="22627">MALTLPIEMLSKLNISFRVALPSGKVTLDLRSLQGTDANLTPRSGSPLSQSGIELSLQTVAAMDGVSLLLSASGLREESKLENGARQCEETNIHCPFETTPFVVDTDLLSWNSSDVSWPDSSLKLFTLEDRFPVSSAAGVWDWLSTGNDTSDGTVLNVANNPRHWELFEANNGIDLLSGSPARGGPSNDGILNLFSNVEHARRVLRLGFG</sequence>
<dbReference type="EMBL" id="JACAZF010000008">
    <property type="protein sequence ID" value="KAF7296933.1"/>
    <property type="molecule type" value="Genomic_DNA"/>
</dbReference>
<dbReference type="Proteomes" id="UP000636479">
    <property type="component" value="Unassembled WGS sequence"/>
</dbReference>
<reference evidence="1" key="1">
    <citation type="submission" date="2020-05" db="EMBL/GenBank/DDBJ databases">
        <title>Mycena genomes resolve the evolution of fungal bioluminescence.</title>
        <authorList>
            <person name="Tsai I.J."/>
        </authorList>
    </citation>
    <scope>NUCLEOTIDE SEQUENCE</scope>
    <source>
        <strain evidence="1">171206Taipei</strain>
    </source>
</reference>
<dbReference type="GeneID" id="59348396"/>
<protein>
    <submittedName>
        <fullName evidence="1">Uncharacterized protein</fullName>
    </submittedName>
</protein>
<accession>A0A8H6SDG6</accession>
<dbReference type="AlphaFoldDB" id="A0A8H6SDG6"/>
<gene>
    <name evidence="1" type="ORF">MIND_00925100</name>
</gene>
<comment type="caution">
    <text evidence="1">The sequence shown here is derived from an EMBL/GenBank/DDBJ whole genome shotgun (WGS) entry which is preliminary data.</text>
</comment>
<evidence type="ECO:0000313" key="2">
    <source>
        <dbReference type="Proteomes" id="UP000636479"/>
    </source>
</evidence>
<dbReference type="RefSeq" id="XP_037217292.1">
    <property type="nucleotide sequence ID" value="XM_037365880.1"/>
</dbReference>
<proteinExistence type="predicted"/>